<organism evidence="2 3">
    <name type="scientific">Glonium stellatum</name>
    <dbReference type="NCBI Taxonomy" id="574774"/>
    <lineage>
        <taxon>Eukaryota</taxon>
        <taxon>Fungi</taxon>
        <taxon>Dikarya</taxon>
        <taxon>Ascomycota</taxon>
        <taxon>Pezizomycotina</taxon>
        <taxon>Dothideomycetes</taxon>
        <taxon>Pleosporomycetidae</taxon>
        <taxon>Gloniales</taxon>
        <taxon>Gloniaceae</taxon>
        <taxon>Glonium</taxon>
    </lineage>
</organism>
<protein>
    <submittedName>
        <fullName evidence="2">Dienelactone hydrolase</fullName>
    </submittedName>
</protein>
<dbReference type="Pfam" id="PF01738">
    <property type="entry name" value="DLH"/>
    <property type="match status" value="1"/>
</dbReference>
<dbReference type="OrthoDB" id="17560at2759"/>
<evidence type="ECO:0000313" key="2">
    <source>
        <dbReference type="EMBL" id="OCL04918.1"/>
    </source>
</evidence>
<dbReference type="EMBL" id="KV750411">
    <property type="protein sequence ID" value="OCL04918.1"/>
    <property type="molecule type" value="Genomic_DNA"/>
</dbReference>
<proteinExistence type="predicted"/>
<dbReference type="InterPro" id="IPR002925">
    <property type="entry name" value="Dienelactn_hydro"/>
</dbReference>
<dbReference type="AlphaFoldDB" id="A0A8E2EV82"/>
<dbReference type="Proteomes" id="UP000250140">
    <property type="component" value="Unassembled WGS sequence"/>
</dbReference>
<evidence type="ECO:0000313" key="3">
    <source>
        <dbReference type="Proteomes" id="UP000250140"/>
    </source>
</evidence>
<keyword evidence="2" id="KW-0378">Hydrolase</keyword>
<keyword evidence="3" id="KW-1185">Reference proteome</keyword>
<sequence>MKAGRAAAETDQILSAEKHHDIEEILLNMSVPYQINLFSDVSHGFVVRGDPNKKKEKFAKERAFLQAVAWYNEYVKV</sequence>
<reference evidence="2 3" key="1">
    <citation type="journal article" date="2016" name="Nat. Commun.">
        <title>Ectomycorrhizal ecology is imprinted in the genome of the dominant symbiotic fungus Cenococcum geophilum.</title>
        <authorList>
            <consortium name="DOE Joint Genome Institute"/>
            <person name="Peter M."/>
            <person name="Kohler A."/>
            <person name="Ohm R.A."/>
            <person name="Kuo A."/>
            <person name="Krutzmann J."/>
            <person name="Morin E."/>
            <person name="Arend M."/>
            <person name="Barry K.W."/>
            <person name="Binder M."/>
            <person name="Choi C."/>
            <person name="Clum A."/>
            <person name="Copeland A."/>
            <person name="Grisel N."/>
            <person name="Haridas S."/>
            <person name="Kipfer T."/>
            <person name="LaButti K."/>
            <person name="Lindquist E."/>
            <person name="Lipzen A."/>
            <person name="Maire R."/>
            <person name="Meier B."/>
            <person name="Mihaltcheva S."/>
            <person name="Molinier V."/>
            <person name="Murat C."/>
            <person name="Poggeler S."/>
            <person name="Quandt C.A."/>
            <person name="Sperisen C."/>
            <person name="Tritt A."/>
            <person name="Tisserant E."/>
            <person name="Crous P.W."/>
            <person name="Henrissat B."/>
            <person name="Nehls U."/>
            <person name="Egli S."/>
            <person name="Spatafora J.W."/>
            <person name="Grigoriev I.V."/>
            <person name="Martin F.M."/>
        </authorList>
    </citation>
    <scope>NUCLEOTIDE SEQUENCE [LARGE SCALE GENOMIC DNA]</scope>
    <source>
        <strain evidence="2 3">CBS 207.34</strain>
    </source>
</reference>
<feature type="domain" description="Dienelactone hydrolase" evidence="1">
    <location>
        <begin position="7"/>
        <end position="74"/>
    </location>
</feature>
<dbReference type="InterPro" id="IPR029058">
    <property type="entry name" value="AB_hydrolase_fold"/>
</dbReference>
<evidence type="ECO:0000259" key="1">
    <source>
        <dbReference type="Pfam" id="PF01738"/>
    </source>
</evidence>
<name>A0A8E2EV82_9PEZI</name>
<gene>
    <name evidence="2" type="ORF">AOQ84DRAFT_299916</name>
</gene>
<accession>A0A8E2EV82</accession>
<dbReference type="GO" id="GO:0016787">
    <property type="term" value="F:hydrolase activity"/>
    <property type="evidence" value="ECO:0007669"/>
    <property type="project" value="UniProtKB-KW"/>
</dbReference>
<dbReference type="Gene3D" id="3.40.50.1820">
    <property type="entry name" value="alpha/beta hydrolase"/>
    <property type="match status" value="1"/>
</dbReference>